<dbReference type="Pfam" id="PF04053">
    <property type="entry name" value="B-prop_COPA_B_2nd"/>
    <property type="match status" value="1"/>
</dbReference>
<organism evidence="16">
    <name type="scientific">Guillardia theta (strain CCMP2712)</name>
    <name type="common">Cryptophyte</name>
    <dbReference type="NCBI Taxonomy" id="905079"/>
    <lineage>
        <taxon>Eukaryota</taxon>
        <taxon>Cryptophyceae</taxon>
        <taxon>Pyrenomonadales</taxon>
        <taxon>Geminigeraceae</taxon>
        <taxon>Guillardia</taxon>
    </lineage>
</organism>
<comment type="similarity">
    <text evidence="2 12">Belongs to the WD repeat COPB2 family.</text>
</comment>
<proteinExistence type="inferred from homology"/>
<dbReference type="PRINTS" id="PR00320">
    <property type="entry name" value="GPROTEINBRPT"/>
</dbReference>
<evidence type="ECO:0000256" key="9">
    <source>
        <dbReference type="ARBA" id="ARBA00023034"/>
    </source>
</evidence>
<dbReference type="SUPFAM" id="SSF50978">
    <property type="entry name" value="WD40 repeat-like"/>
    <property type="match status" value="2"/>
</dbReference>
<dbReference type="InterPro" id="IPR001680">
    <property type="entry name" value="WD40_rpt"/>
</dbReference>
<evidence type="ECO:0000256" key="13">
    <source>
        <dbReference type="PROSITE-ProRule" id="PRU00221"/>
    </source>
</evidence>
<dbReference type="InterPro" id="IPR006692">
    <property type="entry name" value="Beta-prop_COPA/B_2nd"/>
</dbReference>
<dbReference type="FunFam" id="1.25.40.470:FF:000001">
    <property type="entry name" value="Coatomer subunit beta"/>
    <property type="match status" value="1"/>
</dbReference>
<dbReference type="GO" id="GO:0030126">
    <property type="term" value="C:COPI vesicle coat"/>
    <property type="evidence" value="ECO:0007669"/>
    <property type="project" value="TreeGrafter"/>
</dbReference>
<keyword evidence="10 12" id="KW-0472">Membrane</keyword>
<comment type="function">
    <text evidence="12">The coatomer is a cytosolic protein complex that binds to dilysine motifs and reversibly associates with Golgi non-clathrin-coated vesicles, which further mediate biosynthetic protein transport from the ER, via the Golgi up to the trans Golgi network. Coatomer complex is required for budding from Golgi membranes, and is essential for the retrograde Golgi-to-ER transport of dilysine-tagged proteins.</text>
</comment>
<keyword evidence="5 13" id="KW-0853">WD repeat</keyword>
<dbReference type="Proteomes" id="UP000011087">
    <property type="component" value="Unassembled WGS sequence"/>
</dbReference>
<dbReference type="GO" id="GO:0006886">
    <property type="term" value="P:intracellular protein transport"/>
    <property type="evidence" value="ECO:0007669"/>
    <property type="project" value="UniProtKB-UniRule"/>
</dbReference>
<dbReference type="PROSITE" id="PS50082">
    <property type="entry name" value="WD_REPEATS_2"/>
    <property type="match status" value="5"/>
</dbReference>
<protein>
    <recommendedName>
        <fullName evidence="12">Coatomer subunit beta'</fullName>
    </recommendedName>
</protein>
<reference evidence="16 18" key="1">
    <citation type="journal article" date="2012" name="Nature">
        <title>Algal genomes reveal evolutionary mosaicism and the fate of nucleomorphs.</title>
        <authorList>
            <consortium name="DOE Joint Genome Institute"/>
            <person name="Curtis B.A."/>
            <person name="Tanifuji G."/>
            <person name="Burki F."/>
            <person name="Gruber A."/>
            <person name="Irimia M."/>
            <person name="Maruyama S."/>
            <person name="Arias M.C."/>
            <person name="Ball S.G."/>
            <person name="Gile G.H."/>
            <person name="Hirakawa Y."/>
            <person name="Hopkins J.F."/>
            <person name="Kuo A."/>
            <person name="Rensing S.A."/>
            <person name="Schmutz J."/>
            <person name="Symeonidi A."/>
            <person name="Elias M."/>
            <person name="Eveleigh R.J."/>
            <person name="Herman E.K."/>
            <person name="Klute M.J."/>
            <person name="Nakayama T."/>
            <person name="Obornik M."/>
            <person name="Reyes-Prieto A."/>
            <person name="Armbrust E.V."/>
            <person name="Aves S.J."/>
            <person name="Beiko R.G."/>
            <person name="Coutinho P."/>
            <person name="Dacks J.B."/>
            <person name="Durnford D.G."/>
            <person name="Fast N.M."/>
            <person name="Green B.R."/>
            <person name="Grisdale C.J."/>
            <person name="Hempel F."/>
            <person name="Henrissat B."/>
            <person name="Hoppner M.P."/>
            <person name="Ishida K."/>
            <person name="Kim E."/>
            <person name="Koreny L."/>
            <person name="Kroth P.G."/>
            <person name="Liu Y."/>
            <person name="Malik S.B."/>
            <person name="Maier U.G."/>
            <person name="McRose D."/>
            <person name="Mock T."/>
            <person name="Neilson J.A."/>
            <person name="Onodera N.T."/>
            <person name="Poole A.M."/>
            <person name="Pritham E.J."/>
            <person name="Richards T.A."/>
            <person name="Rocap G."/>
            <person name="Roy S.W."/>
            <person name="Sarai C."/>
            <person name="Schaack S."/>
            <person name="Shirato S."/>
            <person name="Slamovits C.H."/>
            <person name="Spencer D.F."/>
            <person name="Suzuki S."/>
            <person name="Worden A.Z."/>
            <person name="Zauner S."/>
            <person name="Barry K."/>
            <person name="Bell C."/>
            <person name="Bharti A.K."/>
            <person name="Crow J.A."/>
            <person name="Grimwood J."/>
            <person name="Kramer R."/>
            <person name="Lindquist E."/>
            <person name="Lucas S."/>
            <person name="Salamov A."/>
            <person name="McFadden G.I."/>
            <person name="Lane C.E."/>
            <person name="Keeling P.J."/>
            <person name="Gray M.W."/>
            <person name="Grigoriev I.V."/>
            <person name="Archibald J.M."/>
        </authorList>
    </citation>
    <scope>NUCLEOTIDE SEQUENCE</scope>
    <source>
        <strain evidence="16 18">CCMP2712</strain>
    </source>
</reference>
<sequence length="837" mass="94834">MPLRLNIRRKLTSRSDRVKSVDVHPDEPWMLCSLYNGHVHLWNFQTQTLLKTFEVTELPVRSSKFIARKQWIVCGSDDLNVRVFNYNTMEKIKTFEAHSDYLRCVAVHPQLPYVVTCSDDMTIKIWDWEKNWECKQMYEGHSHYVMQVVFNPKDPNTFASASLDRTIKVWGLNSPNPHFTLEGHEKGVNCIDYFSGGDKPYLISGADDKTVKVWDYQARTCVQTLSDHSHNVSCVAFHPDLPLIITGSEDGAVRIFHSNTFNLENTLNYGMERVWSIACKKGSNRVALGYDDGSVMIKLGKEQPVASMDQGGKIIWAKHNEIQMVNVKSAQGEIQDGERLPLVVKELGNCEIYPQKLKHDPKGRVAVVCGDGEYIIYTALAWRNKSFGNAMDVVWAHNGDYATREGPSKVKLYRDFKERQTLSISYTVDAIYGGAMLGCRSGQDFIFFYDWESGSPVRRIDVNVRNVFWSESSQLCAIASDTSMFVLKHDKDAVVQYLEQGGDDEDGCEGAFEPVYEVQERISTGKWLGDCFVYTNGNDRLNYCVGGEVQTLHHLDRRMYLLGYMAKENRLYLIDKEFNIVSFELLLSVLEYKTCIVRRDFETAASILPSIPSDHRNKVARFLEAQGLKEEALQIATDPDYRFELAVGLGKLEECYAIVKESESDTKWKQLGDLVLAAGNFELAIECLSRAKDHSAQLLLYSCQGDYDGMRQLAKDSADAGRTNIAFLCNFLLGDKMECLNLLCATGRIPEAAFFARTYLPSQVTKMVDLWKEDLKGINEKAAESLSDPVSYPNLFPDFDLGLIAEHNFNQERRPAAPRGLPPAIQGEQPGYCRVIS</sequence>
<dbReference type="HOGENOM" id="CLU_005507_1_0_1"/>
<dbReference type="GO" id="GO:0006890">
    <property type="term" value="P:retrograde vesicle-mediated transport, Golgi to endoplasmic reticulum"/>
    <property type="evidence" value="ECO:0007669"/>
    <property type="project" value="TreeGrafter"/>
</dbReference>
<dbReference type="AlphaFoldDB" id="L1IWZ0"/>
<dbReference type="Gene3D" id="2.130.10.10">
    <property type="entry name" value="YVTN repeat-like/Quinoprotein amine dehydrogenase"/>
    <property type="match status" value="1"/>
</dbReference>
<gene>
    <name evidence="16" type="primary">COPIB2</name>
    <name evidence="16" type="ORF">GUITHDRAFT_175517</name>
</gene>
<dbReference type="InterPro" id="IPR036322">
    <property type="entry name" value="WD40_repeat_dom_sf"/>
</dbReference>
<dbReference type="GO" id="GO:0005198">
    <property type="term" value="F:structural molecule activity"/>
    <property type="evidence" value="ECO:0007669"/>
    <property type="project" value="UniProtKB-UniRule"/>
</dbReference>
<evidence type="ECO:0000256" key="6">
    <source>
        <dbReference type="ARBA" id="ARBA00022737"/>
    </source>
</evidence>
<keyword evidence="8 12" id="KW-0653">Protein transport</keyword>
<evidence type="ECO:0000256" key="2">
    <source>
        <dbReference type="ARBA" id="ARBA00010844"/>
    </source>
</evidence>
<keyword evidence="11 12" id="KW-0968">Cytoplasmic vesicle</keyword>
<evidence type="ECO:0000256" key="8">
    <source>
        <dbReference type="ARBA" id="ARBA00022927"/>
    </source>
</evidence>
<dbReference type="eggNOG" id="KOG0276">
    <property type="taxonomic scope" value="Eukaryota"/>
</dbReference>
<evidence type="ECO:0000313" key="16">
    <source>
        <dbReference type="EMBL" id="EKX40389.1"/>
    </source>
</evidence>
<keyword evidence="9 12" id="KW-0333">Golgi apparatus</keyword>
<keyword evidence="3 12" id="KW-0813">Transport</keyword>
<reference evidence="17" key="3">
    <citation type="submission" date="2015-06" db="UniProtKB">
        <authorList>
            <consortium name="EnsemblProtists"/>
        </authorList>
    </citation>
    <scope>IDENTIFICATION</scope>
</reference>
<comment type="subcellular location">
    <subcellularLocation>
        <location evidence="1 12">Cytoplasmic vesicle</location>
        <location evidence="1 12">COPI-coated vesicle membrane</location>
        <topology evidence="1 12">Peripheral membrane protein</topology>
        <orientation evidence="1 12">Cytoplasmic side</orientation>
    </subcellularLocation>
    <subcellularLocation>
        <location evidence="12">Golgi apparatus membrane</location>
        <topology evidence="12">Peripheral membrane protein</topology>
        <orientation evidence="12">Cytoplasmic side</orientation>
    </subcellularLocation>
    <text evidence="12">The coatomer is cytoplasmic or polymerized on the cytoplasmic side of the Golgi, as well as on the vesicles/buds originating from it.</text>
</comment>
<dbReference type="InterPro" id="IPR015943">
    <property type="entry name" value="WD40/YVTN_repeat-like_dom_sf"/>
</dbReference>
<evidence type="ECO:0000256" key="12">
    <source>
        <dbReference type="PIRNR" id="PIRNR005567"/>
    </source>
</evidence>
<evidence type="ECO:0000256" key="10">
    <source>
        <dbReference type="ARBA" id="ARBA00023136"/>
    </source>
</evidence>
<dbReference type="EMBL" id="JH993032">
    <property type="protein sequence ID" value="EKX40389.1"/>
    <property type="molecule type" value="Genomic_DNA"/>
</dbReference>
<dbReference type="InterPro" id="IPR016453">
    <property type="entry name" value="COPB2"/>
</dbReference>
<dbReference type="PANTHER" id="PTHR19876">
    <property type="entry name" value="COATOMER"/>
    <property type="match status" value="1"/>
</dbReference>
<reference evidence="18" key="2">
    <citation type="submission" date="2012-11" db="EMBL/GenBank/DDBJ databases">
        <authorList>
            <person name="Kuo A."/>
            <person name="Curtis B.A."/>
            <person name="Tanifuji G."/>
            <person name="Burki F."/>
            <person name="Gruber A."/>
            <person name="Irimia M."/>
            <person name="Maruyama S."/>
            <person name="Arias M.C."/>
            <person name="Ball S.G."/>
            <person name="Gile G.H."/>
            <person name="Hirakawa Y."/>
            <person name="Hopkins J.F."/>
            <person name="Rensing S.A."/>
            <person name="Schmutz J."/>
            <person name="Symeonidi A."/>
            <person name="Elias M."/>
            <person name="Eveleigh R.J."/>
            <person name="Herman E.K."/>
            <person name="Klute M.J."/>
            <person name="Nakayama T."/>
            <person name="Obornik M."/>
            <person name="Reyes-Prieto A."/>
            <person name="Armbrust E.V."/>
            <person name="Aves S.J."/>
            <person name="Beiko R.G."/>
            <person name="Coutinho P."/>
            <person name="Dacks J.B."/>
            <person name="Durnford D.G."/>
            <person name="Fast N.M."/>
            <person name="Green B.R."/>
            <person name="Grisdale C."/>
            <person name="Hempe F."/>
            <person name="Henrissat B."/>
            <person name="Hoppner M.P."/>
            <person name="Ishida K.-I."/>
            <person name="Kim E."/>
            <person name="Koreny L."/>
            <person name="Kroth P.G."/>
            <person name="Liu Y."/>
            <person name="Malik S.-B."/>
            <person name="Maier U.G."/>
            <person name="McRose D."/>
            <person name="Mock T."/>
            <person name="Neilson J.A."/>
            <person name="Onodera N.T."/>
            <person name="Poole A.M."/>
            <person name="Pritham E.J."/>
            <person name="Richards T.A."/>
            <person name="Rocap G."/>
            <person name="Roy S.W."/>
            <person name="Sarai C."/>
            <person name="Schaack S."/>
            <person name="Shirato S."/>
            <person name="Slamovits C.H."/>
            <person name="Spencer D.F."/>
            <person name="Suzuki S."/>
            <person name="Worden A.Z."/>
            <person name="Zauner S."/>
            <person name="Barry K."/>
            <person name="Bell C."/>
            <person name="Bharti A.K."/>
            <person name="Crow J.A."/>
            <person name="Grimwood J."/>
            <person name="Kramer R."/>
            <person name="Lindquist E."/>
            <person name="Lucas S."/>
            <person name="Salamov A."/>
            <person name="McFadden G.I."/>
            <person name="Lane C.E."/>
            <person name="Keeling P.J."/>
            <person name="Gray M.W."/>
            <person name="Grigoriev I.V."/>
            <person name="Archibald J.M."/>
        </authorList>
    </citation>
    <scope>NUCLEOTIDE SEQUENCE</scope>
    <source>
        <strain evidence="18">CCMP2712</strain>
    </source>
</reference>
<dbReference type="STRING" id="905079.L1IWZ0"/>
<dbReference type="OMA" id="YVDYYPQ"/>
<keyword evidence="7 12" id="KW-0931">ER-Golgi transport</keyword>
<feature type="repeat" description="WD" evidence="13">
    <location>
        <begin position="95"/>
        <end position="127"/>
    </location>
</feature>
<dbReference type="InterPro" id="IPR056176">
    <property type="entry name" value="TPR_COPA_B"/>
</dbReference>
<dbReference type="GO" id="GO:0006888">
    <property type="term" value="P:endoplasmic reticulum to Golgi vesicle-mediated transport"/>
    <property type="evidence" value="ECO:0007669"/>
    <property type="project" value="TreeGrafter"/>
</dbReference>
<dbReference type="Gene3D" id="1.25.40.470">
    <property type="match status" value="1"/>
</dbReference>
<dbReference type="OrthoDB" id="2150324at2759"/>
<evidence type="ECO:0000256" key="7">
    <source>
        <dbReference type="ARBA" id="ARBA00022892"/>
    </source>
</evidence>
<dbReference type="Pfam" id="PF23953">
    <property type="entry name" value="TPR_COPA_B"/>
    <property type="match status" value="1"/>
</dbReference>
<keyword evidence="4 12" id="KW-0963">Cytoplasm</keyword>
<evidence type="ECO:0000256" key="3">
    <source>
        <dbReference type="ARBA" id="ARBA00022448"/>
    </source>
</evidence>
<feature type="repeat" description="WD" evidence="13">
    <location>
        <begin position="138"/>
        <end position="180"/>
    </location>
</feature>
<dbReference type="GO" id="GO:0000139">
    <property type="term" value="C:Golgi membrane"/>
    <property type="evidence" value="ECO:0007669"/>
    <property type="project" value="UniProtKB-SubCell"/>
</dbReference>
<keyword evidence="6" id="KW-0677">Repeat</keyword>
<comment type="subunit">
    <text evidence="12">Oligomeric complex that consists of at least the alpha, beta, beta', gamma, delta, epsilon and zeta subunits.</text>
</comment>
<feature type="domain" description="COPA/B second beta-propeller" evidence="14">
    <location>
        <begin position="319"/>
        <end position="575"/>
    </location>
</feature>
<dbReference type="PANTHER" id="PTHR19876:SF2">
    <property type="entry name" value="COATOMER SUBUNIT BETA"/>
    <property type="match status" value="1"/>
</dbReference>
<dbReference type="SMART" id="SM00320">
    <property type="entry name" value="WD40"/>
    <property type="match status" value="6"/>
</dbReference>
<dbReference type="FunFam" id="2.130.10.10:FF:000008">
    <property type="entry name" value="Coatomer subunit beta"/>
    <property type="match status" value="1"/>
</dbReference>
<dbReference type="CDD" id="cd00200">
    <property type="entry name" value="WD40"/>
    <property type="match status" value="1"/>
</dbReference>
<accession>L1IWZ0</accession>
<evidence type="ECO:0000256" key="11">
    <source>
        <dbReference type="ARBA" id="ARBA00023329"/>
    </source>
</evidence>
<feature type="repeat" description="WD" evidence="13">
    <location>
        <begin position="11"/>
        <end position="52"/>
    </location>
</feature>
<evidence type="ECO:0000259" key="14">
    <source>
        <dbReference type="Pfam" id="PF04053"/>
    </source>
</evidence>
<evidence type="ECO:0000259" key="15">
    <source>
        <dbReference type="Pfam" id="PF23953"/>
    </source>
</evidence>
<dbReference type="CDD" id="cd22947">
    <property type="entry name" value="Coatomer_WDAD_beta-like"/>
    <property type="match status" value="1"/>
</dbReference>
<dbReference type="InterPro" id="IPR050844">
    <property type="entry name" value="Coatomer_complex_subunit"/>
</dbReference>
<dbReference type="PaxDb" id="55529-EKX40389"/>
<dbReference type="PROSITE" id="PS50294">
    <property type="entry name" value="WD_REPEATS_REGION"/>
    <property type="match status" value="4"/>
</dbReference>
<feature type="repeat" description="WD" evidence="13">
    <location>
        <begin position="225"/>
        <end position="266"/>
    </location>
</feature>
<evidence type="ECO:0000256" key="5">
    <source>
        <dbReference type="ARBA" id="ARBA00022574"/>
    </source>
</evidence>
<feature type="repeat" description="WD" evidence="13">
    <location>
        <begin position="181"/>
        <end position="224"/>
    </location>
</feature>
<dbReference type="EnsemblProtists" id="EKX40389">
    <property type="protein sequence ID" value="EKX40389"/>
    <property type="gene ID" value="GUITHDRAFT_175517"/>
</dbReference>
<dbReference type="RefSeq" id="XP_005827369.1">
    <property type="nucleotide sequence ID" value="XM_005827312.1"/>
</dbReference>
<dbReference type="GeneID" id="17297093"/>
<dbReference type="GO" id="GO:0006891">
    <property type="term" value="P:intra-Golgi vesicle-mediated transport"/>
    <property type="evidence" value="ECO:0007669"/>
    <property type="project" value="TreeGrafter"/>
</dbReference>
<dbReference type="InterPro" id="IPR020472">
    <property type="entry name" value="WD40_PAC1"/>
</dbReference>
<name>L1IWZ0_GUITC</name>
<keyword evidence="18" id="KW-1185">Reference proteome</keyword>
<evidence type="ECO:0000313" key="17">
    <source>
        <dbReference type="EnsemblProtists" id="EKX40389"/>
    </source>
</evidence>
<evidence type="ECO:0000313" key="18">
    <source>
        <dbReference type="Proteomes" id="UP000011087"/>
    </source>
</evidence>
<evidence type="ECO:0000256" key="4">
    <source>
        <dbReference type="ARBA" id="ARBA00022490"/>
    </source>
</evidence>
<dbReference type="KEGG" id="gtt:GUITHDRAFT_175517"/>
<feature type="domain" description="COPA/B TPR" evidence="15">
    <location>
        <begin position="592"/>
        <end position="772"/>
    </location>
</feature>
<dbReference type="Pfam" id="PF00400">
    <property type="entry name" value="WD40"/>
    <property type="match status" value="5"/>
</dbReference>
<dbReference type="PIRSF" id="PIRSF005567">
    <property type="entry name" value="Coatomer_beta'_subunit"/>
    <property type="match status" value="1"/>
</dbReference>
<evidence type="ECO:0000256" key="1">
    <source>
        <dbReference type="ARBA" id="ARBA00004347"/>
    </source>
</evidence>